<comment type="subcellular location">
    <subcellularLocation>
        <location evidence="1">Cytoplasm</location>
        <location evidence="1">Cytoskeleton</location>
    </subcellularLocation>
</comment>
<evidence type="ECO:0000256" key="3">
    <source>
        <dbReference type="ARBA" id="ARBA00022701"/>
    </source>
</evidence>
<dbReference type="Pfam" id="PF05783">
    <property type="entry name" value="DLIC"/>
    <property type="match status" value="1"/>
</dbReference>
<gene>
    <name evidence="8" type="ORF">DPMN_179951</name>
</gene>
<evidence type="ECO:0000256" key="7">
    <source>
        <dbReference type="SAM" id="MobiDB-lite"/>
    </source>
</evidence>
<sequence length="67" mass="7245">METKASAGGGNTSENMLANFFNSLLRKKSGGVRTPRPDTAAFHSELEKMTKTTTKTAKRSQSDVNPN</sequence>
<dbReference type="AlphaFoldDB" id="A0A9D4IK12"/>
<keyword evidence="2" id="KW-0963">Cytoplasm</keyword>
<keyword evidence="6" id="KW-0206">Cytoskeleton</keyword>
<evidence type="ECO:0000256" key="2">
    <source>
        <dbReference type="ARBA" id="ARBA00022490"/>
    </source>
</evidence>
<dbReference type="GO" id="GO:0005874">
    <property type="term" value="C:microtubule"/>
    <property type="evidence" value="ECO:0007669"/>
    <property type="project" value="UniProtKB-KW"/>
</dbReference>
<accession>A0A9D4IK12</accession>
<name>A0A9D4IK12_DREPO</name>
<keyword evidence="9" id="KW-1185">Reference proteome</keyword>
<evidence type="ECO:0000256" key="5">
    <source>
        <dbReference type="ARBA" id="ARBA00023175"/>
    </source>
</evidence>
<evidence type="ECO:0000313" key="8">
    <source>
        <dbReference type="EMBL" id="KAH3778491.1"/>
    </source>
</evidence>
<dbReference type="InterPro" id="IPR022780">
    <property type="entry name" value="Dynein_light_int_chain"/>
</dbReference>
<reference evidence="8" key="2">
    <citation type="submission" date="2020-11" db="EMBL/GenBank/DDBJ databases">
        <authorList>
            <person name="McCartney M.A."/>
            <person name="Auch B."/>
            <person name="Kono T."/>
            <person name="Mallez S."/>
            <person name="Becker A."/>
            <person name="Gohl D.M."/>
            <person name="Silverstein K.A.T."/>
            <person name="Koren S."/>
            <person name="Bechman K.B."/>
            <person name="Herman A."/>
            <person name="Abrahante J.E."/>
            <person name="Garbe J."/>
        </authorList>
    </citation>
    <scope>NUCLEOTIDE SEQUENCE</scope>
    <source>
        <strain evidence="8">Duluth1</strain>
        <tissue evidence="8">Whole animal</tissue>
    </source>
</reference>
<dbReference type="GO" id="GO:0030286">
    <property type="term" value="C:dynein complex"/>
    <property type="evidence" value="ECO:0007669"/>
    <property type="project" value="UniProtKB-KW"/>
</dbReference>
<proteinExistence type="predicted"/>
<keyword evidence="3" id="KW-0493">Microtubule</keyword>
<evidence type="ECO:0000256" key="4">
    <source>
        <dbReference type="ARBA" id="ARBA00023017"/>
    </source>
</evidence>
<evidence type="ECO:0000256" key="1">
    <source>
        <dbReference type="ARBA" id="ARBA00004245"/>
    </source>
</evidence>
<evidence type="ECO:0000256" key="6">
    <source>
        <dbReference type="ARBA" id="ARBA00023212"/>
    </source>
</evidence>
<keyword evidence="4" id="KW-0243">Dynein</keyword>
<comment type="caution">
    <text evidence="8">The sequence shown here is derived from an EMBL/GenBank/DDBJ whole genome shotgun (WGS) entry which is preliminary data.</text>
</comment>
<protein>
    <submittedName>
        <fullName evidence="8">Uncharacterized protein</fullName>
    </submittedName>
</protein>
<dbReference type="EMBL" id="JAIWYP010000009">
    <property type="protein sequence ID" value="KAH3778491.1"/>
    <property type="molecule type" value="Genomic_DNA"/>
</dbReference>
<dbReference type="Proteomes" id="UP000828390">
    <property type="component" value="Unassembled WGS sequence"/>
</dbReference>
<evidence type="ECO:0000313" key="9">
    <source>
        <dbReference type="Proteomes" id="UP000828390"/>
    </source>
</evidence>
<feature type="region of interest" description="Disordered" evidence="7">
    <location>
        <begin position="28"/>
        <end position="67"/>
    </location>
</feature>
<keyword evidence="5" id="KW-0505">Motor protein</keyword>
<reference evidence="8" key="1">
    <citation type="journal article" date="2019" name="bioRxiv">
        <title>The Genome of the Zebra Mussel, Dreissena polymorpha: A Resource for Invasive Species Research.</title>
        <authorList>
            <person name="McCartney M.A."/>
            <person name="Auch B."/>
            <person name="Kono T."/>
            <person name="Mallez S."/>
            <person name="Zhang Y."/>
            <person name="Obille A."/>
            <person name="Becker A."/>
            <person name="Abrahante J.E."/>
            <person name="Garbe J."/>
            <person name="Badalamenti J.P."/>
            <person name="Herman A."/>
            <person name="Mangelson H."/>
            <person name="Liachko I."/>
            <person name="Sullivan S."/>
            <person name="Sone E.D."/>
            <person name="Koren S."/>
            <person name="Silverstein K.A.T."/>
            <person name="Beckman K.B."/>
            <person name="Gohl D.M."/>
        </authorList>
    </citation>
    <scope>NUCLEOTIDE SEQUENCE</scope>
    <source>
        <strain evidence="8">Duluth1</strain>
        <tissue evidence="8">Whole animal</tissue>
    </source>
</reference>
<organism evidence="8 9">
    <name type="scientific">Dreissena polymorpha</name>
    <name type="common">Zebra mussel</name>
    <name type="synonym">Mytilus polymorpha</name>
    <dbReference type="NCBI Taxonomy" id="45954"/>
    <lineage>
        <taxon>Eukaryota</taxon>
        <taxon>Metazoa</taxon>
        <taxon>Spiralia</taxon>
        <taxon>Lophotrochozoa</taxon>
        <taxon>Mollusca</taxon>
        <taxon>Bivalvia</taxon>
        <taxon>Autobranchia</taxon>
        <taxon>Heteroconchia</taxon>
        <taxon>Euheterodonta</taxon>
        <taxon>Imparidentia</taxon>
        <taxon>Neoheterodontei</taxon>
        <taxon>Myida</taxon>
        <taxon>Dreissenoidea</taxon>
        <taxon>Dreissenidae</taxon>
        <taxon>Dreissena</taxon>
    </lineage>
</organism>